<dbReference type="RefSeq" id="WP_377725898.1">
    <property type="nucleotide sequence ID" value="NZ_JBHSEW010000007.1"/>
</dbReference>
<dbReference type="EMBL" id="JBHSEW010000007">
    <property type="protein sequence ID" value="MFC4622467.1"/>
    <property type="molecule type" value="Genomic_DNA"/>
</dbReference>
<feature type="transmembrane region" description="Helical" evidence="1">
    <location>
        <begin position="52"/>
        <end position="73"/>
    </location>
</feature>
<feature type="transmembrane region" description="Helical" evidence="1">
    <location>
        <begin position="94"/>
        <end position="118"/>
    </location>
</feature>
<organism evidence="2 3">
    <name type="scientific">Comamonas nitrativorans</name>
    <dbReference type="NCBI Taxonomy" id="108437"/>
    <lineage>
        <taxon>Bacteria</taxon>
        <taxon>Pseudomonadati</taxon>
        <taxon>Pseudomonadota</taxon>
        <taxon>Betaproteobacteria</taxon>
        <taxon>Burkholderiales</taxon>
        <taxon>Comamonadaceae</taxon>
        <taxon>Comamonas</taxon>
    </lineage>
</organism>
<evidence type="ECO:0000313" key="2">
    <source>
        <dbReference type="EMBL" id="MFC4622467.1"/>
    </source>
</evidence>
<dbReference type="InterPro" id="IPR047798">
    <property type="entry name" value="BPSS1780-like"/>
</dbReference>
<reference evidence="3" key="1">
    <citation type="journal article" date="2019" name="Int. J. Syst. Evol. Microbiol.">
        <title>The Global Catalogue of Microorganisms (GCM) 10K type strain sequencing project: providing services to taxonomists for standard genome sequencing and annotation.</title>
        <authorList>
            <consortium name="The Broad Institute Genomics Platform"/>
            <consortium name="The Broad Institute Genome Sequencing Center for Infectious Disease"/>
            <person name="Wu L."/>
            <person name="Ma J."/>
        </authorList>
    </citation>
    <scope>NUCLEOTIDE SEQUENCE [LARGE SCALE GENOMIC DNA]</scope>
    <source>
        <strain evidence="3">JCM 11650</strain>
    </source>
</reference>
<evidence type="ECO:0000256" key="1">
    <source>
        <dbReference type="SAM" id="Phobius"/>
    </source>
</evidence>
<proteinExistence type="predicted"/>
<protein>
    <submittedName>
        <fullName evidence="2">BPSS1780 family membrane protein</fullName>
    </submittedName>
</protein>
<feature type="transmembrane region" description="Helical" evidence="1">
    <location>
        <begin position="145"/>
        <end position="168"/>
    </location>
</feature>
<keyword evidence="1" id="KW-1133">Transmembrane helix</keyword>
<keyword evidence="3" id="KW-1185">Reference proteome</keyword>
<accession>A0ABV9GYQ0</accession>
<dbReference type="Proteomes" id="UP001595967">
    <property type="component" value="Unassembled WGS sequence"/>
</dbReference>
<sequence length="266" mass="28569">MKLQLVKPSTGLEWVKLGVRTFWRQPIALAALFFLCMAGMSLVSMVPIVGTVLALALLPTTSLVMMVGAAETWGNRTPTPALIWRILRGGRERLHALAVLGICYALGFGLLMFLSSLVDGGGFARVYLGLAPLSPELAQDASFQAAMWTATVLYLPLSFLFWHAPALVHWHGTPALKAMFFSIVACSRNIGAFFMYGLGWMVMFLVVGAALALTTGLLSLVVGHIAMALMVAAALALAAMLFTSTVFTFRDCFAAPEAPQDEQKPG</sequence>
<comment type="caution">
    <text evidence="2">The sequence shown here is derived from an EMBL/GenBank/DDBJ whole genome shotgun (WGS) entry which is preliminary data.</text>
</comment>
<gene>
    <name evidence="2" type="ORF">ACFO3A_09590</name>
</gene>
<keyword evidence="1" id="KW-0812">Transmembrane</keyword>
<dbReference type="NCBIfam" id="NF041043">
    <property type="entry name" value="BPSS1780_fam"/>
    <property type="match status" value="1"/>
</dbReference>
<evidence type="ECO:0000313" key="3">
    <source>
        <dbReference type="Proteomes" id="UP001595967"/>
    </source>
</evidence>
<feature type="transmembrane region" description="Helical" evidence="1">
    <location>
        <begin position="217"/>
        <end position="242"/>
    </location>
</feature>
<name>A0ABV9GYQ0_9BURK</name>
<keyword evidence="1" id="KW-0472">Membrane</keyword>
<feature type="transmembrane region" description="Helical" evidence="1">
    <location>
        <begin position="26"/>
        <end position="46"/>
    </location>
</feature>
<feature type="transmembrane region" description="Helical" evidence="1">
    <location>
        <begin position="189"/>
        <end position="211"/>
    </location>
</feature>